<keyword evidence="2" id="KW-1185">Reference proteome</keyword>
<comment type="caution">
    <text evidence="1">The sequence shown here is derived from an EMBL/GenBank/DDBJ whole genome shotgun (WGS) entry which is preliminary data.</text>
</comment>
<accession>A0ACC0MPX6</accession>
<dbReference type="Proteomes" id="UP001062846">
    <property type="component" value="Chromosome 8"/>
</dbReference>
<gene>
    <name evidence="1" type="ORF">RHMOL_Rhmol08G0189500</name>
</gene>
<proteinExistence type="predicted"/>
<evidence type="ECO:0000313" key="2">
    <source>
        <dbReference type="Proteomes" id="UP001062846"/>
    </source>
</evidence>
<evidence type="ECO:0000313" key="1">
    <source>
        <dbReference type="EMBL" id="KAI8543067.1"/>
    </source>
</evidence>
<dbReference type="EMBL" id="CM046395">
    <property type="protein sequence ID" value="KAI8543067.1"/>
    <property type="molecule type" value="Genomic_DNA"/>
</dbReference>
<protein>
    <submittedName>
        <fullName evidence="1">Uncharacterized protein</fullName>
    </submittedName>
</protein>
<name>A0ACC0MPX6_RHOML</name>
<organism evidence="1 2">
    <name type="scientific">Rhododendron molle</name>
    <name type="common">Chinese azalea</name>
    <name type="synonym">Azalea mollis</name>
    <dbReference type="NCBI Taxonomy" id="49168"/>
    <lineage>
        <taxon>Eukaryota</taxon>
        <taxon>Viridiplantae</taxon>
        <taxon>Streptophyta</taxon>
        <taxon>Embryophyta</taxon>
        <taxon>Tracheophyta</taxon>
        <taxon>Spermatophyta</taxon>
        <taxon>Magnoliopsida</taxon>
        <taxon>eudicotyledons</taxon>
        <taxon>Gunneridae</taxon>
        <taxon>Pentapetalae</taxon>
        <taxon>asterids</taxon>
        <taxon>Ericales</taxon>
        <taxon>Ericaceae</taxon>
        <taxon>Ericoideae</taxon>
        <taxon>Rhodoreae</taxon>
        <taxon>Rhododendron</taxon>
    </lineage>
</organism>
<reference evidence="1" key="1">
    <citation type="submission" date="2022-02" db="EMBL/GenBank/DDBJ databases">
        <title>Plant Genome Project.</title>
        <authorList>
            <person name="Zhang R.-G."/>
        </authorList>
    </citation>
    <scope>NUCLEOTIDE SEQUENCE</scope>
    <source>
        <strain evidence="1">AT1</strain>
    </source>
</reference>
<sequence length="154" mass="16777">MAKSVNPDAISILLANPSPDSSLDGPTDIVVQILDMKNVGNKFAFTASDWKMNLKAVLRSTLSSEVESGRIQNLGLISILNYTVHDIPMMNREFLIVTKCAALSPALEAEIKAEGKTEESGIVLKPKPEISITSARMEPHRVNYLASKISQILL</sequence>